<dbReference type="Proteomes" id="UP000661025">
    <property type="component" value="Unassembled WGS sequence"/>
</dbReference>
<evidence type="ECO:0000256" key="1">
    <source>
        <dbReference type="ARBA" id="ARBA00007572"/>
    </source>
</evidence>
<dbReference type="AlphaFoldDB" id="A0A927QHJ6"/>
<dbReference type="GO" id="GO:0003910">
    <property type="term" value="F:DNA ligase (ATP) activity"/>
    <property type="evidence" value="ECO:0007669"/>
    <property type="project" value="InterPro"/>
</dbReference>
<reference evidence="4" key="1">
    <citation type="submission" date="2020-09" db="EMBL/GenBank/DDBJ databases">
        <title>Streptomyces canutascabiei sp. nov., which causes potato common scab and is distributed across the world.</title>
        <authorList>
            <person name="Nguyen H.P."/>
            <person name="Weisberg A.J."/>
            <person name="Chang J.H."/>
            <person name="Clarke C.R."/>
        </authorList>
    </citation>
    <scope>NUCLEOTIDE SEQUENCE</scope>
    <source>
        <strain evidence="4">ID-01-6.2a</strain>
    </source>
</reference>
<evidence type="ECO:0000259" key="3">
    <source>
        <dbReference type="Pfam" id="PF01068"/>
    </source>
</evidence>
<evidence type="ECO:0000313" key="5">
    <source>
        <dbReference type="Proteomes" id="UP000661025"/>
    </source>
</evidence>
<feature type="domain" description="ATP-dependent DNA ligase family profile" evidence="3">
    <location>
        <begin position="5"/>
        <end position="172"/>
    </location>
</feature>
<proteinExistence type="inferred from homology"/>
<evidence type="ECO:0000256" key="2">
    <source>
        <dbReference type="ARBA" id="ARBA00022598"/>
    </source>
</evidence>
<dbReference type="GO" id="GO:0006310">
    <property type="term" value="P:DNA recombination"/>
    <property type="evidence" value="ECO:0007669"/>
    <property type="project" value="InterPro"/>
</dbReference>
<comment type="similarity">
    <text evidence="1">Belongs to the ATP-dependent DNA ligase family.</text>
</comment>
<dbReference type="PANTHER" id="PTHR45674:SF4">
    <property type="entry name" value="DNA LIGASE 1"/>
    <property type="match status" value="1"/>
</dbReference>
<dbReference type="Gene3D" id="3.30.1490.70">
    <property type="match status" value="1"/>
</dbReference>
<dbReference type="GeneID" id="79936733"/>
<keyword evidence="2 4" id="KW-0436">Ligase</keyword>
<dbReference type="Pfam" id="PF01068">
    <property type="entry name" value="DNA_ligase_A_M"/>
    <property type="match status" value="1"/>
</dbReference>
<organism evidence="4 5">
    <name type="scientific">Streptomyces caniscabiei</name>
    <dbReference type="NCBI Taxonomy" id="2746961"/>
    <lineage>
        <taxon>Bacteria</taxon>
        <taxon>Bacillati</taxon>
        <taxon>Actinomycetota</taxon>
        <taxon>Actinomycetes</taxon>
        <taxon>Kitasatosporales</taxon>
        <taxon>Streptomycetaceae</taxon>
        <taxon>Streptomyces</taxon>
    </lineage>
</organism>
<accession>A0A927QHJ6</accession>
<gene>
    <name evidence="4" type="ORF">IHE70_25765</name>
</gene>
<dbReference type="EMBL" id="JACYXT010000011">
    <property type="protein sequence ID" value="MBD9726551.1"/>
    <property type="molecule type" value="Genomic_DNA"/>
</dbReference>
<dbReference type="PANTHER" id="PTHR45674">
    <property type="entry name" value="DNA LIGASE 1/3 FAMILY MEMBER"/>
    <property type="match status" value="1"/>
</dbReference>
<dbReference type="RefSeq" id="WP_192363215.1">
    <property type="nucleotide sequence ID" value="NZ_CP119182.1"/>
</dbReference>
<name>A0A927QHJ6_9ACTN</name>
<dbReference type="InterPro" id="IPR050191">
    <property type="entry name" value="ATP-dep_DNA_ligase"/>
</dbReference>
<dbReference type="GO" id="GO:0005524">
    <property type="term" value="F:ATP binding"/>
    <property type="evidence" value="ECO:0007669"/>
    <property type="project" value="InterPro"/>
</dbReference>
<dbReference type="Gene3D" id="3.30.470.30">
    <property type="entry name" value="DNA ligase/mRNA capping enzyme"/>
    <property type="match status" value="1"/>
</dbReference>
<protein>
    <submittedName>
        <fullName evidence="4">ATP-dependent DNA ligase</fullName>
    </submittedName>
</protein>
<comment type="caution">
    <text evidence="4">The sequence shown here is derived from an EMBL/GenBank/DDBJ whole genome shotgun (WGS) entry which is preliminary data.</text>
</comment>
<evidence type="ECO:0000313" key="4">
    <source>
        <dbReference type="EMBL" id="MBD9726551.1"/>
    </source>
</evidence>
<dbReference type="GO" id="GO:0006281">
    <property type="term" value="P:DNA repair"/>
    <property type="evidence" value="ECO:0007669"/>
    <property type="project" value="InterPro"/>
</dbReference>
<sequence>MPEAQGWSLEPKWDGWRCQIHTATRRVWSRHGTDLSRAFSDVAAAAAALPDAVLDGELVAVLDDGSGVAFDRLQSRAGRRGPRRDADFTVHAAFFDVLAVGDTDWRRRPYAERRLELLRLLDAGPAILRPVPATEDAGQALEWVGALAGVEGLVGKRTLGPYAAGLASGWVKWRERPTTEAVVIGVTGTSPATQALVLGRSRGGRMRAVGVSLPLAPHLRPAVAPLLHASGEEMRELPGALCGLPGVDVVRFWPVRAEVVVEIEVDRPGKEPGRYGYRPRVRRVRGDLSPDLVDDEQ</sequence>
<dbReference type="SUPFAM" id="SSF56091">
    <property type="entry name" value="DNA ligase/mRNA capping enzyme, catalytic domain"/>
    <property type="match status" value="1"/>
</dbReference>
<dbReference type="InterPro" id="IPR012310">
    <property type="entry name" value="DNA_ligase_ATP-dep_cent"/>
</dbReference>